<dbReference type="PATRIC" id="fig|1227453.3.peg.1764"/>
<dbReference type="AlphaFoldDB" id="M0LD62"/>
<dbReference type="SUPFAM" id="SSF52540">
    <property type="entry name" value="P-loop containing nucleoside triphosphate hydrolases"/>
    <property type="match status" value="1"/>
</dbReference>
<name>M0LD62_HALJT</name>
<gene>
    <name evidence="2" type="ORF">C444_08990</name>
</gene>
<protein>
    <submittedName>
        <fullName evidence="2">Cobyrinic acid ac-diamide synthase</fullName>
    </submittedName>
</protein>
<comment type="caution">
    <text evidence="2">The sequence shown here is derived from an EMBL/GenBank/DDBJ whole genome shotgun (WGS) entry which is preliminary data.</text>
</comment>
<dbReference type="PANTHER" id="PTHR13696:SF99">
    <property type="entry name" value="COBYRINIC ACID AC-DIAMIDE SYNTHASE"/>
    <property type="match status" value="1"/>
</dbReference>
<dbReference type="eggNOG" id="arCOG00586">
    <property type="taxonomic scope" value="Archaea"/>
</dbReference>
<proteinExistence type="predicted"/>
<dbReference type="EMBL" id="AOLY01000027">
    <property type="protein sequence ID" value="EMA31043.1"/>
    <property type="molecule type" value="Genomic_DNA"/>
</dbReference>
<dbReference type="STRING" id="1227453.C444_08990"/>
<keyword evidence="3" id="KW-1185">Reference proteome</keyword>
<evidence type="ECO:0000313" key="3">
    <source>
        <dbReference type="Proteomes" id="UP000011524"/>
    </source>
</evidence>
<organism evidence="2 3">
    <name type="scientific">Haloarcula japonica (strain ATCC 49778 / DSM 6131 / JCM 7785 / NBRC 101032 / NCIMB 13157 / TR-1)</name>
    <dbReference type="NCBI Taxonomy" id="1227453"/>
    <lineage>
        <taxon>Archaea</taxon>
        <taxon>Methanobacteriati</taxon>
        <taxon>Methanobacteriota</taxon>
        <taxon>Stenosarchaea group</taxon>
        <taxon>Halobacteria</taxon>
        <taxon>Halobacteriales</taxon>
        <taxon>Haloarculaceae</taxon>
        <taxon>Haloarcula</taxon>
    </lineage>
</organism>
<dbReference type="PANTHER" id="PTHR13696">
    <property type="entry name" value="P-LOOP CONTAINING NUCLEOSIDE TRIPHOSPHATE HYDROLASE"/>
    <property type="match status" value="1"/>
</dbReference>
<dbReference type="Proteomes" id="UP000011524">
    <property type="component" value="Unassembled WGS sequence"/>
</dbReference>
<dbReference type="InterPro" id="IPR027417">
    <property type="entry name" value="P-loop_NTPase"/>
</dbReference>
<dbReference type="Gene3D" id="3.40.50.300">
    <property type="entry name" value="P-loop containing nucleotide triphosphate hydrolases"/>
    <property type="match status" value="1"/>
</dbReference>
<dbReference type="Pfam" id="PF13614">
    <property type="entry name" value="AAA_31"/>
    <property type="match status" value="1"/>
</dbReference>
<accession>M0LD62</accession>
<feature type="domain" description="AAA" evidence="1">
    <location>
        <begin position="12"/>
        <end position="181"/>
    </location>
</feature>
<dbReference type="PIRSF" id="PIRSF009320">
    <property type="entry name" value="Nuc_binding_HP_1000"/>
    <property type="match status" value="1"/>
</dbReference>
<dbReference type="CDD" id="cd02042">
    <property type="entry name" value="ParAB_family"/>
    <property type="match status" value="1"/>
</dbReference>
<sequence length="266" mass="30054">MLSKREKMAMRLSVSNQKGGAGKTTTALNVAGALNELGSEVLLIDFDPQGHATEGLGFEDLYDDPEQDSLFEVLPDLDRMDDLEDLIVEHQEMDCVPSHVRMINAEDELSNVMRREERLDMLLDNVDDEYDFIIVDCPPNLGVLTDNAIVATGHVLIPAQAKSTSIRAIELLFQQLRSMEQAFGDIHEVGLVANEVGVDGEADEMMEWFKDVFDDKENCEVFEIRKRVALQRAWNNGVSIFEHEEDCDMEDVYLDIAYHLEEQIDG</sequence>
<evidence type="ECO:0000313" key="2">
    <source>
        <dbReference type="EMBL" id="EMA31043.1"/>
    </source>
</evidence>
<evidence type="ECO:0000259" key="1">
    <source>
        <dbReference type="Pfam" id="PF13614"/>
    </source>
</evidence>
<dbReference type="InterPro" id="IPR025669">
    <property type="entry name" value="AAA_dom"/>
</dbReference>
<reference evidence="2 3" key="1">
    <citation type="journal article" date="2014" name="PLoS Genet.">
        <title>Phylogenetically driven sequencing of extremely halophilic archaea reveals strategies for static and dynamic osmo-response.</title>
        <authorList>
            <person name="Becker E.A."/>
            <person name="Seitzer P.M."/>
            <person name="Tritt A."/>
            <person name="Larsen D."/>
            <person name="Krusor M."/>
            <person name="Yao A.I."/>
            <person name="Wu D."/>
            <person name="Madern D."/>
            <person name="Eisen J.A."/>
            <person name="Darling A.E."/>
            <person name="Facciotti M.T."/>
        </authorList>
    </citation>
    <scope>NUCLEOTIDE SEQUENCE [LARGE SCALE GENOMIC DNA]</scope>
    <source>
        <strain evidence="3">ATCC 49778 / DSM 6131 / JCM 7785 / NBRC 101032 / NCIMB 13157 / TR-1</strain>
    </source>
</reference>
<dbReference type="InterPro" id="IPR050678">
    <property type="entry name" value="DNA_Partitioning_ATPase"/>
</dbReference>